<dbReference type="InterPro" id="IPR051522">
    <property type="entry name" value="ISC_assembly_LYR"/>
</dbReference>
<dbReference type="InterPro" id="IPR008011">
    <property type="entry name" value="Complex1_LYR_dom"/>
</dbReference>
<evidence type="ECO:0000256" key="1">
    <source>
        <dbReference type="ARBA" id="ARBA00009508"/>
    </source>
</evidence>
<gene>
    <name evidence="3" type="primary">LOC115224030</name>
</gene>
<protein>
    <submittedName>
        <fullName evidence="3">LYR motif-containing protein 4</fullName>
    </submittedName>
</protein>
<accession>A0A6P7TMC4</accession>
<comment type="similarity">
    <text evidence="1">Belongs to the complex I LYR family.</text>
</comment>
<dbReference type="RefSeq" id="XP_029650687.1">
    <property type="nucleotide sequence ID" value="XM_029794827.2"/>
</dbReference>
<evidence type="ECO:0000313" key="3">
    <source>
        <dbReference type="RefSeq" id="XP_029650687.1"/>
    </source>
</evidence>
<dbReference type="GO" id="GO:0016226">
    <property type="term" value="P:iron-sulfur cluster assembly"/>
    <property type="evidence" value="ECO:0007669"/>
    <property type="project" value="InterPro"/>
</dbReference>
<dbReference type="GO" id="GO:0005739">
    <property type="term" value="C:mitochondrion"/>
    <property type="evidence" value="ECO:0007669"/>
    <property type="project" value="TreeGrafter"/>
</dbReference>
<dbReference type="CDD" id="cd20264">
    <property type="entry name" value="Complex1_LYR_LYRM4"/>
    <property type="match status" value="1"/>
</dbReference>
<keyword evidence="2" id="KW-1185">Reference proteome</keyword>
<name>A0A6P7TMC4_9MOLL</name>
<sequence length="83" mass="9884">MSATRNRVLTLYKKMLRESQKFQTYNFRMYALRRTKDAFRENISETETSKVEKLIEKAEANLQVLQRQTAINHLFSEGKLVIE</sequence>
<proteinExistence type="inferred from homology"/>
<dbReference type="Pfam" id="PF05347">
    <property type="entry name" value="Complex1_LYR"/>
    <property type="match status" value="1"/>
</dbReference>
<reference evidence="3" key="1">
    <citation type="submission" date="2025-08" db="UniProtKB">
        <authorList>
            <consortium name="RefSeq"/>
        </authorList>
    </citation>
    <scope>IDENTIFICATION</scope>
</reference>
<dbReference type="AlphaFoldDB" id="A0A6P7TMC4"/>
<dbReference type="Proteomes" id="UP000515154">
    <property type="component" value="Linkage group LG24"/>
</dbReference>
<organism evidence="2 3">
    <name type="scientific">Octopus sinensis</name>
    <name type="common">East Asian common octopus</name>
    <dbReference type="NCBI Taxonomy" id="2607531"/>
    <lineage>
        <taxon>Eukaryota</taxon>
        <taxon>Metazoa</taxon>
        <taxon>Spiralia</taxon>
        <taxon>Lophotrochozoa</taxon>
        <taxon>Mollusca</taxon>
        <taxon>Cephalopoda</taxon>
        <taxon>Coleoidea</taxon>
        <taxon>Octopodiformes</taxon>
        <taxon>Octopoda</taxon>
        <taxon>Incirrata</taxon>
        <taxon>Octopodidae</taxon>
        <taxon>Octopus</taxon>
    </lineage>
</organism>
<dbReference type="InterPro" id="IPR045297">
    <property type="entry name" value="Complex1_LYR_LYRM4"/>
</dbReference>
<dbReference type="KEGG" id="osn:115224030"/>
<dbReference type="PANTHER" id="PTHR13166:SF7">
    <property type="entry name" value="LYR MOTIF-CONTAINING PROTEIN 4"/>
    <property type="match status" value="1"/>
</dbReference>
<evidence type="ECO:0000313" key="2">
    <source>
        <dbReference type="Proteomes" id="UP000515154"/>
    </source>
</evidence>
<dbReference type="GO" id="GO:1990221">
    <property type="term" value="C:L-cysteine desulfurase complex"/>
    <property type="evidence" value="ECO:0007669"/>
    <property type="project" value="TreeGrafter"/>
</dbReference>
<dbReference type="PANTHER" id="PTHR13166">
    <property type="entry name" value="PROTEIN C6ORF149"/>
    <property type="match status" value="1"/>
</dbReference>